<evidence type="ECO:0000313" key="1">
    <source>
        <dbReference type="EMBL" id="NDY82320.1"/>
    </source>
</evidence>
<sequence>MKLATKYEYNKKVLTKIRKRLCRLTNYWDKVLPITDFYVYEYDQTSFFKKISNNQSPHHIHGILPIPNRVLHKFYNVETGELDPRLVKDLKSLSKVSTFLIEPLRLDHKEAWFNYMLKEKTMSELM</sequence>
<gene>
    <name evidence="1" type="ORF">G3I67_03645</name>
</gene>
<dbReference type="AlphaFoldDB" id="A0A6B2QVB1"/>
<dbReference type="RefSeq" id="WP_163651627.1">
    <property type="nucleotide sequence ID" value="NZ_JAAGRN010000002.1"/>
</dbReference>
<accession>A0A6B2QVB1</accession>
<reference evidence="1" key="1">
    <citation type="submission" date="2020-02" db="EMBL/GenBank/DDBJ databases">
        <authorList>
            <person name="Chen W.-M."/>
        </authorList>
    </citation>
    <scope>NUCLEOTIDE SEQUENCE</scope>
    <source>
        <strain evidence="1">NBD-18</strain>
    </source>
</reference>
<organism evidence="1">
    <name type="scientific">Sheuella amnicola</name>
    <dbReference type="NCBI Taxonomy" id="2707330"/>
    <lineage>
        <taxon>Bacteria</taxon>
        <taxon>Pseudomonadati</taxon>
        <taxon>Pseudomonadota</taxon>
        <taxon>Betaproteobacteria</taxon>
        <taxon>Burkholderiales</taxon>
        <taxon>Alcaligenaceae</taxon>
        <taxon>Sheuella</taxon>
    </lineage>
</organism>
<dbReference type="EMBL" id="JAAGRN010000002">
    <property type="protein sequence ID" value="NDY82320.1"/>
    <property type="molecule type" value="Genomic_DNA"/>
</dbReference>
<proteinExistence type="predicted"/>
<protein>
    <submittedName>
        <fullName evidence="1">Uncharacterized protein</fullName>
    </submittedName>
</protein>
<name>A0A6B2QVB1_9BURK</name>
<comment type="caution">
    <text evidence="1">The sequence shown here is derived from an EMBL/GenBank/DDBJ whole genome shotgun (WGS) entry which is preliminary data.</text>
</comment>